<feature type="compositionally biased region" description="Polar residues" evidence="1">
    <location>
        <begin position="894"/>
        <end position="910"/>
    </location>
</feature>
<reference evidence="3" key="1">
    <citation type="submission" date="2022-01" db="EMBL/GenBank/DDBJ databases">
        <authorList>
            <person name="Braso-Vives M."/>
        </authorList>
    </citation>
    <scope>NUCLEOTIDE SEQUENCE</scope>
</reference>
<dbReference type="AlphaFoldDB" id="A0A8J9Z3U5"/>
<gene>
    <name evidence="3" type="primary">Hypp7768</name>
    <name evidence="3" type="ORF">BLAG_LOCUS8617</name>
</gene>
<accession>A0A8J9Z3U5</accession>
<feature type="region of interest" description="Disordered" evidence="1">
    <location>
        <begin position="952"/>
        <end position="974"/>
    </location>
</feature>
<feature type="compositionally biased region" description="Basic and acidic residues" evidence="1">
    <location>
        <begin position="221"/>
        <end position="235"/>
    </location>
</feature>
<dbReference type="OrthoDB" id="10071085at2759"/>
<dbReference type="Proteomes" id="UP000838412">
    <property type="component" value="Chromosome 15"/>
</dbReference>
<evidence type="ECO:0000313" key="4">
    <source>
        <dbReference type="Proteomes" id="UP000838412"/>
    </source>
</evidence>
<evidence type="ECO:0000256" key="1">
    <source>
        <dbReference type="SAM" id="MobiDB-lite"/>
    </source>
</evidence>
<feature type="compositionally biased region" description="Basic residues" evidence="1">
    <location>
        <begin position="960"/>
        <end position="974"/>
    </location>
</feature>
<evidence type="ECO:0000256" key="2">
    <source>
        <dbReference type="SAM" id="SignalP"/>
    </source>
</evidence>
<feature type="compositionally biased region" description="Basic residues" evidence="1">
    <location>
        <begin position="204"/>
        <end position="220"/>
    </location>
</feature>
<feature type="signal peptide" evidence="2">
    <location>
        <begin position="1"/>
        <end position="22"/>
    </location>
</feature>
<feature type="compositionally biased region" description="Basic and acidic residues" evidence="1">
    <location>
        <begin position="180"/>
        <end position="203"/>
    </location>
</feature>
<feature type="region of interest" description="Disordered" evidence="1">
    <location>
        <begin position="91"/>
        <end position="551"/>
    </location>
</feature>
<name>A0A8J9Z3U5_BRALA</name>
<feature type="compositionally biased region" description="Basic and acidic residues" evidence="1">
    <location>
        <begin position="377"/>
        <end position="526"/>
    </location>
</feature>
<organism evidence="3 4">
    <name type="scientific">Branchiostoma lanceolatum</name>
    <name type="common">Common lancelet</name>
    <name type="synonym">Amphioxus lanceolatum</name>
    <dbReference type="NCBI Taxonomy" id="7740"/>
    <lineage>
        <taxon>Eukaryota</taxon>
        <taxon>Metazoa</taxon>
        <taxon>Chordata</taxon>
        <taxon>Cephalochordata</taxon>
        <taxon>Leptocardii</taxon>
        <taxon>Amphioxiformes</taxon>
        <taxon>Branchiostomatidae</taxon>
        <taxon>Branchiostoma</taxon>
    </lineage>
</organism>
<sequence length="974" mass="111887">MWNLKIVLLVLLSIGSSSVVEGVLHRQEKKGETQTDTVYNNNNNNNNTQDGGSQKKTGSEEPPSEDTVNYSILNLRNNGPVQSDRKQLIETDPLDNHGLTLKTYDGQQHANEARVERTKTSTMGSKETGQGKRNKRRARPRGARPRPKGARPRPKGARPNKRPRRPKPPKPKRTAKMKKKPEDQKKGAKAPRKDKAKLIEERKKKERERKKKEMKKRQKQKKEMERKTKLEDQKKSTKTPAKSARPRGKGPRPRGKGPRPNKRPRRPRKNPPKPKKIAKMVNKLEDQKKTEKMNKAKLKEERQKKEKERERKEMEKRQKEKKERDRKKEMEKRQKEKSERERKKKEMEIRQKEEKEKERKKEMEKRHKEKKERERKKKEMEKRHKEKKEKERKEKEMEKQHKEKKERKEKEMEKRHKEKKEREREKKEMEKRQKEKKERERKMKEMEKRLKQKKEREKKKEETEKRQKQKKEMEMKKMLEDLKKSTKTESKAVAEKVTQTKKEVHGTKGPEVMQEKNKSADKKQSASEDSTDEGEGKGGTTASQTTNEAEKALFGILKSELLSHRDAEKKAKHLPAQERKEKPGHENWKTAFEKAVEAIARGRRRVESGLLAFRVAQHSLASDKTRPEVEWGKGLVEQGLQIVKEGEQQLKNWLGLGLKSPDMTTSKVQEKDFGLQEQSTATTKSQNSNGGGEEPTEMDWLAHRAKTSMDVGNGKNVKTIKGAVGGKEGTGALGQLKEGLKKIKEGLSLQEAGQKNVGTKSKGKQDKAKVQQGLEEVREGVEDVERGLNVVMVGKKEVEEGVMNIGDTTENEKHGEDVGNKGEDDLKALLGLNGLRKVPLYHFGGNPFVDPTPTEHDIFPQRMNGMVESTSPKPAQRTLFYPSYLQVPQAGTVPASSARSAPQQRGNNKSAGGKPEDQKRQALEGPTVPTSVSGKDLLKEIKELQNEVVELEAKKEGKGQPKKGRRHVRNVGSE</sequence>
<feature type="compositionally biased region" description="Basic residues" evidence="1">
    <location>
        <begin position="367"/>
        <end position="376"/>
    </location>
</feature>
<feature type="region of interest" description="Disordered" evidence="1">
    <location>
        <begin position="891"/>
        <end position="939"/>
    </location>
</feature>
<feature type="region of interest" description="Disordered" evidence="1">
    <location>
        <begin position="666"/>
        <end position="697"/>
    </location>
</feature>
<protein>
    <submittedName>
        <fullName evidence="3">Hypp7768 protein</fullName>
    </submittedName>
</protein>
<keyword evidence="4" id="KW-1185">Reference proteome</keyword>
<feature type="region of interest" description="Disordered" evidence="1">
    <location>
        <begin position="27"/>
        <end position="67"/>
    </location>
</feature>
<feature type="chain" id="PRO_5035440980" evidence="2">
    <location>
        <begin position="23"/>
        <end position="974"/>
    </location>
</feature>
<feature type="compositionally biased region" description="Basic and acidic residues" evidence="1">
    <location>
        <begin position="282"/>
        <end position="366"/>
    </location>
</feature>
<keyword evidence="2" id="KW-0732">Signal</keyword>
<feature type="region of interest" description="Disordered" evidence="1">
    <location>
        <begin position="564"/>
        <end position="589"/>
    </location>
</feature>
<feature type="compositionally biased region" description="Basic residues" evidence="1">
    <location>
        <begin position="244"/>
        <end position="278"/>
    </location>
</feature>
<proteinExistence type="predicted"/>
<evidence type="ECO:0000313" key="3">
    <source>
        <dbReference type="EMBL" id="CAH1246671.1"/>
    </source>
</evidence>
<feature type="compositionally biased region" description="Basic residues" evidence="1">
    <location>
        <begin position="132"/>
        <end position="179"/>
    </location>
</feature>
<feature type="compositionally biased region" description="Polar residues" evidence="1">
    <location>
        <begin position="676"/>
        <end position="688"/>
    </location>
</feature>
<dbReference type="EMBL" id="OV696700">
    <property type="protein sequence ID" value="CAH1246671.1"/>
    <property type="molecule type" value="Genomic_DNA"/>
</dbReference>